<accession>A0ABQ5GBK4</accession>
<feature type="domain" description="CCHC-type" evidence="4">
    <location>
        <begin position="365"/>
        <end position="379"/>
    </location>
</feature>
<organism evidence="5 6">
    <name type="scientific">Tanacetum coccineum</name>
    <dbReference type="NCBI Taxonomy" id="301880"/>
    <lineage>
        <taxon>Eukaryota</taxon>
        <taxon>Viridiplantae</taxon>
        <taxon>Streptophyta</taxon>
        <taxon>Embryophyta</taxon>
        <taxon>Tracheophyta</taxon>
        <taxon>Spermatophyta</taxon>
        <taxon>Magnoliopsida</taxon>
        <taxon>eudicotyledons</taxon>
        <taxon>Gunneridae</taxon>
        <taxon>Pentapetalae</taxon>
        <taxon>asterids</taxon>
        <taxon>campanulids</taxon>
        <taxon>Asterales</taxon>
        <taxon>Asteraceae</taxon>
        <taxon>Asteroideae</taxon>
        <taxon>Anthemideae</taxon>
        <taxon>Anthemidinae</taxon>
        <taxon>Tanacetum</taxon>
    </lineage>
</organism>
<dbReference type="Pfam" id="PF00098">
    <property type="entry name" value="zf-CCHC"/>
    <property type="match status" value="1"/>
</dbReference>
<keyword evidence="1" id="KW-0863">Zinc-finger</keyword>
<feature type="region of interest" description="Disordered" evidence="3">
    <location>
        <begin position="1"/>
        <end position="21"/>
    </location>
</feature>
<dbReference type="Pfam" id="PF14223">
    <property type="entry name" value="Retrotran_gag_2"/>
    <property type="match status" value="1"/>
</dbReference>
<dbReference type="CDD" id="cd09272">
    <property type="entry name" value="RNase_HI_RT_Ty1"/>
    <property type="match status" value="1"/>
</dbReference>
<protein>
    <submittedName>
        <fullName evidence="5">Ribonuclease H-like domain-containing protein</fullName>
    </submittedName>
</protein>
<sequence length="1417" mass="158010">MTSSSADESQNHPEKTQTQNVQQIVTTTVSNNNAKFPYLKKDEYETWAMKMEYWIMNSDHHLWNVVLNGNSKKNVGRDPKGNIIILPPVSAEEQIAVQRETKARTLLLQSLPEDHMADFHHLDDARDIWLAVKARFGGNEESKKMRKSMLKQEFQEFRVSEDEGLHKGYDRFQKILSQLNQLQAKPDNEDCNIKFLRALPSSWSQVAITLKAKGGLDYLNFDDLYNKLKSLEIDIKGGSSYKSNHSAAPSHSAFVSTTSGNNKMSYAETSKQSSSYISASPGSNVSHFNSGNVMEDVLHSFVAESDQQIIYEDFDQIGKLDLEELDIKWQMAMLSVRVNRFEKKAGRKMNFNNRDAARFDKKKVRCYKCSQLGHFARECTGKQVESNARYSAFKIKELKQDKPADPKALLSVDSMVNWSDHEESADENASQVYGMIAGRDDEDEVAGEFALMGVTSQVQTCPFGCHDKNAELQKEFDDLEAQYKEYYIQVQAYKSTLKTLEQQKAWYQSNQLAYEEKIKVLERDLENTTNLLKYSENVNNNVNLEKQELQTKLDNALARFAKWKETSKNLAKLVDSSMSVKTKLGLGYGDYIGEDEVYYPTMPSIFDPTPEEVDGNPTPVRFVKEGEMNAVPPPITGKFMPTSIHSDFDESQMTYGKKSNDLPETDSNNFVSCASSDKPSDPKTNDFASCDSSDKSSPKSGDSSVFSDSAAESESTSKTVVQEDISFNNTPTVSCNKDGLRHYVKKKSSGFKSCFVCGSYSHLIKDCDFYENRMGVYSGHRESRPMWKNVDNIPPFIPQAAHGRQTGPAPVYAGTPVPADGQNRPTPVHAGRPFPAGRRNSVSVSAGWRRSAARPMFRPTSSHFQNSSRPIYYNEMYMGGGRWETADNPFKNKDLGIVDSGCSRSMFGNKERLDDFVSIKGGTVTFGGGEALRPDIMFAVSACSRHQVTPFTSNLNAVKKIFKYLKGQPKLGLWYLRDSPFVLEDYSDSDFAGANNDRKSTTGGCQFLGRRLISWQCKKQTIVATSSTEAEYVAAANCCGHLIVPAGIAKDNRERPMTQLKEEFEKIQKVLERAKILDFKRTLPRSKPALEEPSSKKLKPNDDDIAADSATLQTSKVATQDPADLAAGQATQDASLHVSAAETISAGIASTTGVAFIPADTTTTTHHAVTTDFTTTTIPTDLNPTNPAGATTYDAYADPTNETQNASTPADPTISSPSLTGTPKRRNRTARKRSESEGELVTWAALAAWEVLSTPLGEINAMYRVDGVAKHFTTLREILHMVDRQDLMKLYGIVTKFYESHIATGVGLLLWGDLKVLIDSLEGGEGYSIWGSQQNWQVRSWRLYTFSNVHVLETMTGKVLYMFVDVPYPLSVKLMERMFKHKLELARDVVGNDLTTAEQLIRFIKGKLAATQGSAAN</sequence>
<dbReference type="PANTHER" id="PTHR11439:SF495">
    <property type="entry name" value="REVERSE TRANSCRIPTASE, RNA-DEPENDENT DNA POLYMERASE-RELATED"/>
    <property type="match status" value="1"/>
</dbReference>
<proteinExistence type="predicted"/>
<reference evidence="5" key="2">
    <citation type="submission" date="2022-01" db="EMBL/GenBank/DDBJ databases">
        <authorList>
            <person name="Yamashiro T."/>
            <person name="Shiraishi A."/>
            <person name="Satake H."/>
            <person name="Nakayama K."/>
        </authorList>
    </citation>
    <scope>NUCLEOTIDE SEQUENCE</scope>
</reference>
<keyword evidence="1" id="KW-0479">Metal-binding</keyword>
<feature type="compositionally biased region" description="Polar residues" evidence="3">
    <location>
        <begin position="665"/>
        <end position="677"/>
    </location>
</feature>
<dbReference type="InterPro" id="IPR036875">
    <property type="entry name" value="Znf_CCHC_sf"/>
</dbReference>
<dbReference type="InterPro" id="IPR001878">
    <property type="entry name" value="Znf_CCHC"/>
</dbReference>
<dbReference type="Proteomes" id="UP001151760">
    <property type="component" value="Unassembled WGS sequence"/>
</dbReference>
<feature type="region of interest" description="Disordered" evidence="3">
    <location>
        <begin position="653"/>
        <end position="719"/>
    </location>
</feature>
<dbReference type="PROSITE" id="PS50158">
    <property type="entry name" value="ZF_CCHC"/>
    <property type="match status" value="1"/>
</dbReference>
<evidence type="ECO:0000313" key="6">
    <source>
        <dbReference type="Proteomes" id="UP001151760"/>
    </source>
</evidence>
<dbReference type="SMART" id="SM00343">
    <property type="entry name" value="ZnF_C2HC"/>
    <property type="match status" value="2"/>
</dbReference>
<comment type="caution">
    <text evidence="5">The sequence shown here is derived from an EMBL/GenBank/DDBJ whole genome shotgun (WGS) entry which is preliminary data.</text>
</comment>
<reference evidence="5" key="1">
    <citation type="journal article" date="2022" name="Int. J. Mol. Sci.">
        <title>Draft Genome of Tanacetum Coccineum: Genomic Comparison of Closely Related Tanacetum-Family Plants.</title>
        <authorList>
            <person name="Yamashiro T."/>
            <person name="Shiraishi A."/>
            <person name="Nakayama K."/>
            <person name="Satake H."/>
        </authorList>
    </citation>
    <scope>NUCLEOTIDE SEQUENCE</scope>
</reference>
<evidence type="ECO:0000256" key="3">
    <source>
        <dbReference type="SAM" id="MobiDB-lite"/>
    </source>
</evidence>
<evidence type="ECO:0000313" key="5">
    <source>
        <dbReference type="EMBL" id="GJT72693.1"/>
    </source>
</evidence>
<keyword evidence="1" id="KW-0862">Zinc</keyword>
<feature type="compositionally biased region" description="Polar residues" evidence="3">
    <location>
        <begin position="710"/>
        <end position="719"/>
    </location>
</feature>
<feature type="compositionally biased region" description="Polar residues" evidence="3">
    <location>
        <begin position="1200"/>
        <end position="1221"/>
    </location>
</feature>
<dbReference type="PANTHER" id="PTHR11439">
    <property type="entry name" value="GAG-POL-RELATED RETROTRANSPOSON"/>
    <property type="match status" value="1"/>
</dbReference>
<keyword evidence="6" id="KW-1185">Reference proteome</keyword>
<feature type="region of interest" description="Disordered" evidence="3">
    <location>
        <begin position="819"/>
        <end position="841"/>
    </location>
</feature>
<name>A0ABQ5GBK4_9ASTR</name>
<dbReference type="EMBL" id="BQNB010018282">
    <property type="protein sequence ID" value="GJT72693.1"/>
    <property type="molecule type" value="Genomic_DNA"/>
</dbReference>
<dbReference type="Gene3D" id="4.10.60.10">
    <property type="entry name" value="Zinc finger, CCHC-type"/>
    <property type="match status" value="1"/>
</dbReference>
<feature type="region of interest" description="Disordered" evidence="3">
    <location>
        <begin position="1196"/>
        <end position="1235"/>
    </location>
</feature>
<feature type="coiled-coil region" evidence="2">
    <location>
        <begin position="469"/>
        <end position="566"/>
    </location>
</feature>
<feature type="compositionally biased region" description="Low complexity" evidence="3">
    <location>
        <begin position="698"/>
        <end position="709"/>
    </location>
</feature>
<gene>
    <name evidence="5" type="ORF">Tco_1031979</name>
</gene>
<keyword evidence="2" id="KW-0175">Coiled coil</keyword>
<evidence type="ECO:0000259" key="4">
    <source>
        <dbReference type="PROSITE" id="PS50158"/>
    </source>
</evidence>
<dbReference type="SUPFAM" id="SSF57756">
    <property type="entry name" value="Retrovirus zinc finger-like domains"/>
    <property type="match status" value="1"/>
</dbReference>
<evidence type="ECO:0000256" key="2">
    <source>
        <dbReference type="SAM" id="Coils"/>
    </source>
</evidence>
<evidence type="ECO:0000256" key="1">
    <source>
        <dbReference type="PROSITE-ProRule" id="PRU00047"/>
    </source>
</evidence>